<evidence type="ECO:0000256" key="2">
    <source>
        <dbReference type="ARBA" id="ARBA00022490"/>
    </source>
</evidence>
<dbReference type="Gene3D" id="3.90.1750.10">
    <property type="entry name" value="Hect, E3 ligase catalytic domains"/>
    <property type="match status" value="1"/>
</dbReference>
<reference evidence="11" key="1">
    <citation type="submission" date="2014-09" db="EMBL/GenBank/DDBJ databases">
        <authorList>
            <person name="Magalhaes I.L.F."/>
            <person name="Oliveira U."/>
            <person name="Santos F.R."/>
            <person name="Vidigal T.H.D.A."/>
            <person name="Brescovit A.D."/>
            <person name="Santos A.J."/>
        </authorList>
    </citation>
    <scope>NUCLEOTIDE SEQUENCE</scope>
</reference>
<name>A0A0K8SYD2_LYGHE</name>
<feature type="repeat" description="RCC1" evidence="7">
    <location>
        <begin position="206"/>
        <end position="258"/>
    </location>
</feature>
<dbReference type="Pfam" id="PF25390">
    <property type="entry name" value="WD40_RLD"/>
    <property type="match status" value="1"/>
</dbReference>
<dbReference type="GO" id="GO:0009966">
    <property type="term" value="P:regulation of signal transduction"/>
    <property type="evidence" value="ECO:0007669"/>
    <property type="project" value="UniProtKB-ARBA"/>
</dbReference>
<dbReference type="FunFam" id="3.30.2410.10:FF:000003">
    <property type="entry name" value="probable E3 ubiquitin-protein ligase HERC4 isoform X1"/>
    <property type="match status" value="1"/>
</dbReference>
<evidence type="ECO:0000256" key="6">
    <source>
        <dbReference type="PROSITE-ProRule" id="PRU00104"/>
    </source>
</evidence>
<feature type="active site" description="Glycyl thioester intermediate" evidence="6">
    <location>
        <position position="1108"/>
    </location>
</feature>
<dbReference type="InterPro" id="IPR000408">
    <property type="entry name" value="Reg_chr_condens"/>
</dbReference>
<evidence type="ECO:0000256" key="4">
    <source>
        <dbReference type="ARBA" id="ARBA00022737"/>
    </source>
</evidence>
<dbReference type="Pfam" id="PF00632">
    <property type="entry name" value="HECT"/>
    <property type="match status" value="1"/>
</dbReference>
<evidence type="ECO:0000256" key="1">
    <source>
        <dbReference type="ARBA" id="ARBA00004496"/>
    </source>
</evidence>
<feature type="region of interest" description="Disordered" evidence="8">
    <location>
        <begin position="1"/>
        <end position="45"/>
    </location>
</feature>
<dbReference type="PANTHER" id="PTHR45622">
    <property type="entry name" value="UBIQUITIN-PROTEIN LIGASE E3A-RELATED"/>
    <property type="match status" value="1"/>
</dbReference>
<protein>
    <recommendedName>
        <fullName evidence="10">HECT domain-containing protein</fullName>
    </recommendedName>
</protein>
<keyword evidence="5 6" id="KW-0833">Ubl conjugation pathway</keyword>
<keyword evidence="4" id="KW-0677">Repeat</keyword>
<dbReference type="GO" id="GO:0061630">
    <property type="term" value="F:ubiquitin protein ligase activity"/>
    <property type="evidence" value="ECO:0007669"/>
    <property type="project" value="TreeGrafter"/>
</dbReference>
<dbReference type="Gene3D" id="3.30.2410.10">
    <property type="entry name" value="Hect, E3 ligase catalytic domain"/>
    <property type="match status" value="1"/>
</dbReference>
<dbReference type="PROSITE" id="PS00626">
    <property type="entry name" value="RCC1_2"/>
    <property type="match status" value="3"/>
</dbReference>
<feature type="transmembrane region" description="Helical" evidence="9">
    <location>
        <begin position="877"/>
        <end position="900"/>
    </location>
</feature>
<proteinExistence type="predicted"/>
<dbReference type="InterPro" id="IPR035983">
    <property type="entry name" value="Hect_E3_ubiquitin_ligase"/>
</dbReference>
<comment type="subcellular location">
    <subcellularLocation>
        <location evidence="1">Cytoplasm</location>
    </subcellularLocation>
</comment>
<keyword evidence="9" id="KW-0472">Membrane</keyword>
<dbReference type="InterPro" id="IPR000569">
    <property type="entry name" value="HECT_dom"/>
</dbReference>
<dbReference type="InterPro" id="IPR009091">
    <property type="entry name" value="RCC1/BLIP-II"/>
</dbReference>
<dbReference type="InterPro" id="IPR058923">
    <property type="entry name" value="RCC1-like_dom"/>
</dbReference>
<keyword evidence="2" id="KW-0963">Cytoplasm</keyword>
<evidence type="ECO:0000256" key="8">
    <source>
        <dbReference type="SAM" id="MobiDB-lite"/>
    </source>
</evidence>
<dbReference type="FunFam" id="3.30.2160.10:FF:000004">
    <property type="entry name" value="probable E3 ubiquitin-protein ligase HERC4 isoform X1"/>
    <property type="match status" value="1"/>
</dbReference>
<dbReference type="Gene3D" id="3.30.2160.10">
    <property type="entry name" value="Hect, E3 ligase catalytic domain"/>
    <property type="match status" value="1"/>
</dbReference>
<keyword evidence="9" id="KW-0812">Transmembrane</keyword>
<organism evidence="11">
    <name type="scientific">Lygus hesperus</name>
    <name type="common">Western plant bug</name>
    <dbReference type="NCBI Taxonomy" id="30085"/>
    <lineage>
        <taxon>Eukaryota</taxon>
        <taxon>Metazoa</taxon>
        <taxon>Ecdysozoa</taxon>
        <taxon>Arthropoda</taxon>
        <taxon>Hexapoda</taxon>
        <taxon>Insecta</taxon>
        <taxon>Pterygota</taxon>
        <taxon>Neoptera</taxon>
        <taxon>Paraneoptera</taxon>
        <taxon>Hemiptera</taxon>
        <taxon>Heteroptera</taxon>
        <taxon>Panheteroptera</taxon>
        <taxon>Cimicomorpha</taxon>
        <taxon>Miridae</taxon>
        <taxon>Mirini</taxon>
        <taxon>Lygus</taxon>
    </lineage>
</organism>
<feature type="repeat" description="RCC1" evidence="7">
    <location>
        <begin position="312"/>
        <end position="363"/>
    </location>
</feature>
<feature type="repeat" description="RCC1" evidence="7">
    <location>
        <begin position="259"/>
        <end position="311"/>
    </location>
</feature>
<feature type="repeat" description="RCC1" evidence="7">
    <location>
        <begin position="156"/>
        <end position="205"/>
    </location>
</feature>
<feature type="region of interest" description="Disordered" evidence="8">
    <location>
        <begin position="60"/>
        <end position="96"/>
    </location>
</feature>
<dbReference type="CDD" id="cd00078">
    <property type="entry name" value="HECTc"/>
    <property type="match status" value="1"/>
</dbReference>
<dbReference type="AlphaFoldDB" id="A0A0K8SYD2"/>
<accession>A0A0K8SYD2</accession>
<dbReference type="PROSITE" id="PS50237">
    <property type="entry name" value="HECT"/>
    <property type="match status" value="1"/>
</dbReference>
<dbReference type="PROSITE" id="PS50012">
    <property type="entry name" value="RCC1_3"/>
    <property type="match status" value="7"/>
</dbReference>
<evidence type="ECO:0000256" key="7">
    <source>
        <dbReference type="PROSITE-ProRule" id="PRU00235"/>
    </source>
</evidence>
<dbReference type="SUPFAM" id="SSF56204">
    <property type="entry name" value="Hect, E3 ligase catalytic domain"/>
    <property type="match status" value="1"/>
</dbReference>
<dbReference type="Gene3D" id="2.130.10.30">
    <property type="entry name" value="Regulator of chromosome condensation 1/beta-lactamase-inhibitor protein II"/>
    <property type="match status" value="2"/>
</dbReference>
<feature type="repeat" description="RCC1" evidence="7">
    <location>
        <begin position="364"/>
        <end position="415"/>
    </location>
</feature>
<evidence type="ECO:0000256" key="9">
    <source>
        <dbReference type="SAM" id="Phobius"/>
    </source>
</evidence>
<dbReference type="EMBL" id="GBRD01007524">
    <property type="protein sequence ID" value="JAG58297.1"/>
    <property type="molecule type" value="Transcribed_RNA"/>
</dbReference>
<dbReference type="SMART" id="SM00119">
    <property type="entry name" value="HECTc"/>
    <property type="match status" value="1"/>
</dbReference>
<feature type="compositionally biased region" description="Acidic residues" evidence="8">
    <location>
        <begin position="19"/>
        <end position="28"/>
    </location>
</feature>
<feature type="domain" description="HECT" evidence="10">
    <location>
        <begin position="814"/>
        <end position="1140"/>
    </location>
</feature>
<dbReference type="PANTHER" id="PTHR45622:SF76">
    <property type="entry name" value="HECT AND RLD DOMAIN CONTAINING E3 UBIQUITIN LIGASE 4, ISOFORM C"/>
    <property type="match status" value="1"/>
</dbReference>
<keyword evidence="3" id="KW-0808">Transferase</keyword>
<evidence type="ECO:0000256" key="3">
    <source>
        <dbReference type="ARBA" id="ARBA00022679"/>
    </source>
</evidence>
<dbReference type="PRINTS" id="PR00633">
    <property type="entry name" value="RCCNDNSATION"/>
</dbReference>
<sequence>MKKFTPKKQKLSSAPGSETSDEDQDVEMDGNTVREGSSTSKITKRKRVKQFFTQLFSRSEPRSGISPVELPTTPRPILEVKTPEDEDSFSSSGSSPSDLQLSIMFCWGNTANGELGLGGIEEQHVLAPRELKFNHSHSIKTISCGKNHTLVVTRSGEVYSCGSNDYGQLGHDKTRTKLQLVSGLEAAKVREVACGEFHSMALTVWGELFTWGCNNLGQLGHNTYSDNVGKPKTVKALATHTVVQIASGYKHCLALTNRGELHAWGSNENGQLGLGLRSNSVPIPTIVASLHGLPLSFISCGANHTFAISRSGAVYGWGKNMFGQLGLNSDVDHIYPCQLKTLRSIKVKYIVCGEDFSVFLTQDGGVLTCGAGQYGQLGHGSTSNEILPRKVLELMGSTVTQVCCGRRHTLAFIPTREKVYAFGLGGAGQLGTKQLVNSNSPQVVLGPWLESVKKFKIDRLYAGGDHCFVTVIPNTEENKKLQPADLRVIPKESLILSVSLDKMKQCELVKENGRVDQDLLRYLENTLSSAYCLNGSFLLQNEQHYCCTSKRPGLDMVLANQCFACVSKVQSESIKNVIRDSVCQLLANLPESPPDVETLRLYISLPLYHEFENARHSSKLQGPFANAYLKLKTEAAKIVGSWFCMQTEDYFERLIRIYKNVVLSLLRAALPINMHSFHLDQCGVPMIQALELLGRLSKLNQIGSTPKVKFETFHVTELTEAIDIRMDYVKWATEKGGKKYFCSYAFLFDASAKMLLLQTDQTMQMQMAVNEATQRALTQLLFSPAPVQVQPLLELTVSRQNIIQDTITELANYSEKDYKKPLKITFLGEEAEDAGGVKKEFFLLLLREILDPKYGMFKEDPETRLIWFSQDSFEDEIMYYLVGLVCGLAIYNFIIINLPFPVALYKKLLHEPVDLIDLTDLSPTLGRGLEHLLKYEGDDVEDVFCLRFEVTRDSFGEIKTIPLKPNGSNIPVTKENKKEYVDHYVDHMLNTSVERHFKAFHDAFHKVCGGRVLQLFHAHELMACVIGNENYDWIMLENNCEYKNGYSSSDPTIRLFWEVFHELPLEEKKKFLLFLTGSDRIPILGMKAIKMYIQPTHDDKFLPVAHTCFNLLDLPRYKTKERLKYKLLQAIQQTQGFSLV</sequence>
<feature type="compositionally biased region" description="Basic residues" evidence="8">
    <location>
        <begin position="1"/>
        <end position="10"/>
    </location>
</feature>
<dbReference type="SUPFAM" id="SSF50985">
    <property type="entry name" value="RCC1/BLIP-II"/>
    <property type="match status" value="1"/>
</dbReference>
<feature type="repeat" description="RCC1" evidence="7">
    <location>
        <begin position="417"/>
        <end position="473"/>
    </location>
</feature>
<dbReference type="InterPro" id="IPR051709">
    <property type="entry name" value="Ub-ligase/GTPase-reg"/>
</dbReference>
<evidence type="ECO:0000313" key="11">
    <source>
        <dbReference type="EMBL" id="JAG58297.1"/>
    </source>
</evidence>
<evidence type="ECO:0000256" key="5">
    <source>
        <dbReference type="ARBA" id="ARBA00022786"/>
    </source>
</evidence>
<keyword evidence="9" id="KW-1133">Transmembrane helix</keyword>
<feature type="repeat" description="RCC1" evidence="7">
    <location>
        <begin position="102"/>
        <end position="155"/>
    </location>
</feature>
<evidence type="ECO:0000259" key="10">
    <source>
        <dbReference type="PROSITE" id="PS50237"/>
    </source>
</evidence>
<dbReference type="GO" id="GO:0005737">
    <property type="term" value="C:cytoplasm"/>
    <property type="evidence" value="ECO:0007669"/>
    <property type="project" value="UniProtKB-SubCell"/>
</dbReference>